<dbReference type="Gene3D" id="1.10.1220.10">
    <property type="entry name" value="Met repressor-like"/>
    <property type="match status" value="1"/>
</dbReference>
<evidence type="ECO:0008006" key="3">
    <source>
        <dbReference type="Google" id="ProtNLM"/>
    </source>
</evidence>
<dbReference type="Pfam" id="PF04221">
    <property type="entry name" value="RelB"/>
    <property type="match status" value="1"/>
</dbReference>
<comment type="caution">
    <text evidence="1">The sequence shown here is derived from an EMBL/GenBank/DDBJ whole genome shotgun (WGS) entry which is preliminary data.</text>
</comment>
<dbReference type="AlphaFoldDB" id="A0A2M6WVT3"/>
<organism evidence="1 2">
    <name type="scientific">Candidatus Campbellbacteria bacterium CG10_big_fil_rev_8_21_14_0_10_35_52</name>
    <dbReference type="NCBI Taxonomy" id="1974527"/>
    <lineage>
        <taxon>Bacteria</taxon>
        <taxon>Candidatus Campbelliibacteriota</taxon>
    </lineage>
</organism>
<dbReference type="InterPro" id="IPR007337">
    <property type="entry name" value="RelB/DinJ"/>
</dbReference>
<gene>
    <name evidence="1" type="ORF">COT82_00620</name>
</gene>
<sequence length="106" mass="12074">MYKVYTIIIMNTSVINIKTNPKVKADAQKVANDLGFSLSALINGYLKQLVKTKTAHFSLREKTPSKYMIDALRESERDIKMGNCRKFVNSKDAVSFLDKIINEDKN</sequence>
<dbReference type="GO" id="GO:0006355">
    <property type="term" value="P:regulation of DNA-templated transcription"/>
    <property type="evidence" value="ECO:0007669"/>
    <property type="project" value="InterPro"/>
</dbReference>
<dbReference type="InterPro" id="IPR013321">
    <property type="entry name" value="Arc_rbn_hlx_hlx"/>
</dbReference>
<evidence type="ECO:0000313" key="2">
    <source>
        <dbReference type="Proteomes" id="UP000230481"/>
    </source>
</evidence>
<dbReference type="Proteomes" id="UP000230481">
    <property type="component" value="Unassembled WGS sequence"/>
</dbReference>
<accession>A0A2M6WVT3</accession>
<reference evidence="2" key="1">
    <citation type="submission" date="2017-09" db="EMBL/GenBank/DDBJ databases">
        <title>Depth-based differentiation of microbial function through sediment-hosted aquifers and enrichment of novel symbionts in the deep terrestrial subsurface.</title>
        <authorList>
            <person name="Probst A.J."/>
            <person name="Ladd B."/>
            <person name="Jarett J.K."/>
            <person name="Geller-Mcgrath D.E."/>
            <person name="Sieber C.M.K."/>
            <person name="Emerson J.B."/>
            <person name="Anantharaman K."/>
            <person name="Thomas B.C."/>
            <person name="Malmstrom R."/>
            <person name="Stieglmeier M."/>
            <person name="Klingl A."/>
            <person name="Woyke T."/>
            <person name="Ryan C.M."/>
            <person name="Banfield J.F."/>
        </authorList>
    </citation>
    <scope>NUCLEOTIDE SEQUENCE [LARGE SCALE GENOMIC DNA]</scope>
</reference>
<proteinExistence type="predicted"/>
<name>A0A2M6WVT3_9BACT</name>
<protein>
    <recommendedName>
        <fullName evidence="3">Type II toxin-antitoxin system antitoxin, RelB/DinJ family</fullName>
    </recommendedName>
</protein>
<dbReference type="EMBL" id="PFAA01000017">
    <property type="protein sequence ID" value="PIT96890.1"/>
    <property type="molecule type" value="Genomic_DNA"/>
</dbReference>
<evidence type="ECO:0000313" key="1">
    <source>
        <dbReference type="EMBL" id="PIT96890.1"/>
    </source>
</evidence>